<name>A0ABW5MXC9_9FLAO</name>
<dbReference type="EMBL" id="JBHULB010000008">
    <property type="protein sequence ID" value="MFD2586808.1"/>
    <property type="molecule type" value="Genomic_DNA"/>
</dbReference>
<feature type="coiled-coil region" evidence="1">
    <location>
        <begin position="313"/>
        <end position="364"/>
    </location>
</feature>
<feature type="signal peptide" evidence="2">
    <location>
        <begin position="1"/>
        <end position="19"/>
    </location>
</feature>
<dbReference type="NCBIfam" id="TIGR03519">
    <property type="entry name" value="T9SS_PorP_fam"/>
    <property type="match status" value="1"/>
</dbReference>
<evidence type="ECO:0000313" key="4">
    <source>
        <dbReference type="Proteomes" id="UP001597526"/>
    </source>
</evidence>
<evidence type="ECO:0000256" key="1">
    <source>
        <dbReference type="SAM" id="Coils"/>
    </source>
</evidence>
<keyword evidence="1" id="KW-0175">Coiled coil</keyword>
<gene>
    <name evidence="3" type="ORF">ACFSQJ_07695</name>
</gene>
<keyword evidence="2" id="KW-0732">Signal</keyword>
<evidence type="ECO:0000313" key="3">
    <source>
        <dbReference type="EMBL" id="MFD2586808.1"/>
    </source>
</evidence>
<proteinExistence type="predicted"/>
<evidence type="ECO:0000256" key="2">
    <source>
        <dbReference type="SAM" id="SignalP"/>
    </source>
</evidence>
<keyword evidence="4" id="KW-1185">Reference proteome</keyword>
<dbReference type="PROSITE" id="PS51257">
    <property type="entry name" value="PROKAR_LIPOPROTEIN"/>
    <property type="match status" value="1"/>
</dbReference>
<dbReference type="Proteomes" id="UP001597526">
    <property type="component" value="Unassembled WGS sequence"/>
</dbReference>
<accession>A0ABW5MXC9</accession>
<dbReference type="Pfam" id="PF11751">
    <property type="entry name" value="PorP_SprF"/>
    <property type="match status" value="1"/>
</dbReference>
<dbReference type="InterPro" id="IPR019861">
    <property type="entry name" value="PorP/SprF_Bacteroidetes"/>
</dbReference>
<reference evidence="4" key="1">
    <citation type="journal article" date="2019" name="Int. J. Syst. Evol. Microbiol.">
        <title>The Global Catalogue of Microorganisms (GCM) 10K type strain sequencing project: providing services to taxonomists for standard genome sequencing and annotation.</title>
        <authorList>
            <consortium name="The Broad Institute Genomics Platform"/>
            <consortium name="The Broad Institute Genome Sequencing Center for Infectious Disease"/>
            <person name="Wu L."/>
            <person name="Ma J."/>
        </authorList>
    </citation>
    <scope>NUCLEOTIDE SEQUENCE [LARGE SCALE GENOMIC DNA]</scope>
    <source>
        <strain evidence="4">KCTC 52368</strain>
    </source>
</reference>
<protein>
    <submittedName>
        <fullName evidence="3">PorP/SprF family type IX secretion system membrane protein</fullName>
    </submittedName>
</protein>
<dbReference type="RefSeq" id="WP_377766368.1">
    <property type="nucleotide sequence ID" value="NZ_JBHULB010000008.1"/>
</dbReference>
<feature type="chain" id="PRO_5046401413" evidence="2">
    <location>
        <begin position="20"/>
        <end position="480"/>
    </location>
</feature>
<comment type="caution">
    <text evidence="3">The sequence shown here is derived from an EMBL/GenBank/DDBJ whole genome shotgun (WGS) entry which is preliminary data.</text>
</comment>
<sequence length="480" mass="54021">MRKNIVAFFLILFSCGLFGQEAVLPADFRQHALTQFNSSLLSATYALDWNNPRAISLWTRWQWQTIDGDPTTTFVNYSHSFNEKTAVGLGFLQHNTGVFLNTGGLLNFAQSFRLQDNMNLIVGANIYAFSQELADENINAAPGVLGLEDINNFIAQFSPSIRLNINQFNIAAALENVLDYNFSDSQMNDDSMIFTGIISNDFSLNLFPSLPNSFVRPLAYVKSIPNYDLQYGGNVLFSTAKFWLQGGYNSFYGTSGGLGVTLFEKVSLGGLIEFGTGGEFSDADPTFEILASYQFGKPKKSQSIDELEIEEEVNKEEDDAGKKEIEAEKALEDAKTMALVEEAKRREQDSIQAARANEDLLRQERQRRQDSIAAIVAQTKKVTVLPNEKYEEVSRTNIEGLEPGFYLIANVFGTKKYFEAFMKNMTAKGLRPGSFYRSTNKFNYVYLGKYNTIQEARDARNSKMNGKYPDKLWIFRVKGN</sequence>
<organism evidence="3 4">
    <name type="scientific">Croceitalea marina</name>
    <dbReference type="NCBI Taxonomy" id="1775166"/>
    <lineage>
        <taxon>Bacteria</taxon>
        <taxon>Pseudomonadati</taxon>
        <taxon>Bacteroidota</taxon>
        <taxon>Flavobacteriia</taxon>
        <taxon>Flavobacteriales</taxon>
        <taxon>Flavobacteriaceae</taxon>
        <taxon>Croceitalea</taxon>
    </lineage>
</organism>